<organism evidence="2 3">
    <name type="scientific">Batillaria attramentaria</name>
    <dbReference type="NCBI Taxonomy" id="370345"/>
    <lineage>
        <taxon>Eukaryota</taxon>
        <taxon>Metazoa</taxon>
        <taxon>Spiralia</taxon>
        <taxon>Lophotrochozoa</taxon>
        <taxon>Mollusca</taxon>
        <taxon>Gastropoda</taxon>
        <taxon>Caenogastropoda</taxon>
        <taxon>Sorbeoconcha</taxon>
        <taxon>Cerithioidea</taxon>
        <taxon>Batillariidae</taxon>
        <taxon>Batillaria</taxon>
    </lineage>
</organism>
<dbReference type="PANTHER" id="PTHR15907">
    <property type="entry name" value="DUF614 FAMILY PROTEIN-RELATED"/>
    <property type="match status" value="1"/>
</dbReference>
<dbReference type="InterPro" id="IPR006461">
    <property type="entry name" value="PLAC_motif_containing"/>
</dbReference>
<comment type="caution">
    <text evidence="2">The sequence shown here is derived from an EMBL/GenBank/DDBJ whole genome shotgun (WGS) entry which is preliminary data.</text>
</comment>
<proteinExistence type="inferred from homology"/>
<evidence type="ECO:0000256" key="1">
    <source>
        <dbReference type="ARBA" id="ARBA00009024"/>
    </source>
</evidence>
<reference evidence="2 3" key="1">
    <citation type="journal article" date="2023" name="Sci. Data">
        <title>Genome assembly of the Korean intertidal mud-creeper Batillaria attramentaria.</title>
        <authorList>
            <person name="Patra A.K."/>
            <person name="Ho P.T."/>
            <person name="Jun S."/>
            <person name="Lee S.J."/>
            <person name="Kim Y."/>
            <person name="Won Y.J."/>
        </authorList>
    </citation>
    <scope>NUCLEOTIDE SEQUENCE [LARGE SCALE GENOMIC DNA]</scope>
    <source>
        <strain evidence="2">Wonlab-2016</strain>
    </source>
</reference>
<keyword evidence="3" id="KW-1185">Reference proteome</keyword>
<evidence type="ECO:0000313" key="3">
    <source>
        <dbReference type="Proteomes" id="UP001519460"/>
    </source>
</evidence>
<comment type="similarity">
    <text evidence="1">Belongs to the cornifelin family.</text>
</comment>
<evidence type="ECO:0000313" key="2">
    <source>
        <dbReference type="EMBL" id="KAK7480200.1"/>
    </source>
</evidence>
<dbReference type="NCBIfam" id="TIGR01571">
    <property type="entry name" value="A_thal_Cys_rich"/>
    <property type="match status" value="1"/>
</dbReference>
<dbReference type="Pfam" id="PF04749">
    <property type="entry name" value="PLAC8"/>
    <property type="match status" value="1"/>
</dbReference>
<dbReference type="EMBL" id="JACVVK020000286">
    <property type="protein sequence ID" value="KAK7480200.1"/>
    <property type="molecule type" value="Genomic_DNA"/>
</dbReference>
<gene>
    <name evidence="2" type="ORF">BaRGS_00028585</name>
</gene>
<sequence length="113" mass="12117">MAVVNQPQSGQLLVQLEGHRDWSTGLCGCFTDCGSCLCTYCCLPCMMCRLASRLNECPLMPYCVPGGGLIAMRTKVRTMGGIQGSICNDCMATTCCGPCVVCQLSREMDNMGL</sequence>
<dbReference type="AlphaFoldDB" id="A0ABD0JYJ0"/>
<accession>A0ABD0JYJ0</accession>
<protein>
    <submittedName>
        <fullName evidence="2">Uncharacterized protein</fullName>
    </submittedName>
</protein>
<name>A0ABD0JYJ0_9CAEN</name>
<dbReference type="Proteomes" id="UP001519460">
    <property type="component" value="Unassembled WGS sequence"/>
</dbReference>